<accession>X1I5X3</accession>
<proteinExistence type="predicted"/>
<comment type="caution">
    <text evidence="1">The sequence shown here is derived from an EMBL/GenBank/DDBJ whole genome shotgun (WGS) entry which is preliminary data.</text>
</comment>
<dbReference type="EMBL" id="BARU01017632">
    <property type="protein sequence ID" value="GAH61474.1"/>
    <property type="molecule type" value="Genomic_DNA"/>
</dbReference>
<dbReference type="SUPFAM" id="SSF51726">
    <property type="entry name" value="UROD/MetE-like"/>
    <property type="match status" value="1"/>
</dbReference>
<evidence type="ECO:0008006" key="2">
    <source>
        <dbReference type="Google" id="ProtNLM"/>
    </source>
</evidence>
<evidence type="ECO:0000313" key="1">
    <source>
        <dbReference type="EMBL" id="GAH61474.1"/>
    </source>
</evidence>
<dbReference type="InterPro" id="IPR038071">
    <property type="entry name" value="UROD/MetE-like_sf"/>
</dbReference>
<reference evidence="1" key="1">
    <citation type="journal article" date="2014" name="Front. Microbiol.">
        <title>High frequency of phylogenetically diverse reductive dehalogenase-homologous genes in deep subseafloor sedimentary metagenomes.</title>
        <authorList>
            <person name="Kawai M."/>
            <person name="Futagami T."/>
            <person name="Toyoda A."/>
            <person name="Takaki Y."/>
            <person name="Nishi S."/>
            <person name="Hori S."/>
            <person name="Arai W."/>
            <person name="Tsubouchi T."/>
            <person name="Morono Y."/>
            <person name="Uchiyama I."/>
            <person name="Ito T."/>
            <person name="Fujiyama A."/>
            <person name="Inagaki F."/>
            <person name="Takami H."/>
        </authorList>
    </citation>
    <scope>NUCLEOTIDE SEQUENCE</scope>
    <source>
        <strain evidence="1">Expedition CK06-06</strain>
    </source>
</reference>
<protein>
    <recommendedName>
        <fullName evidence="2">Uroporphyrinogen decarboxylase (URO-D) domain-containing protein</fullName>
    </recommendedName>
</protein>
<organism evidence="1">
    <name type="scientific">marine sediment metagenome</name>
    <dbReference type="NCBI Taxonomy" id="412755"/>
    <lineage>
        <taxon>unclassified sequences</taxon>
        <taxon>metagenomes</taxon>
        <taxon>ecological metagenomes</taxon>
    </lineage>
</organism>
<sequence>MQRWKTEGLPGHLTEPEVRDFFGLEIISFCPDLGPQFGVEVIKQDKQYIIERNSFGEMVKNYADYSSTPEVIDSPVKSPGDWVQFKKRLTPSKSRRVSWNVRSRQSELTDWREELERFQRASEQGKFIVYSSIIGYDCMQRFVGSERLLMAMVTQPAWVQDMYMTQAELAIGMFSLMEEEGFKFDGVYLASDMAYRNALLFSPEHYKKQLFPADRLICRYFAEKDIPVILHSDGYVRPLIPYLIEAGFSCLQPLEAKAGMDVRELKR</sequence>
<feature type="non-terminal residue" evidence="1">
    <location>
        <position position="267"/>
    </location>
</feature>
<dbReference type="Gene3D" id="3.20.20.210">
    <property type="match status" value="1"/>
</dbReference>
<dbReference type="AlphaFoldDB" id="X1I5X3"/>
<name>X1I5X3_9ZZZZ</name>
<gene>
    <name evidence="1" type="ORF">S03H2_29229</name>
</gene>